<accession>C5M7Q7</accession>
<dbReference type="EMBL" id="GG692396">
    <property type="protein sequence ID" value="EER35027.1"/>
    <property type="molecule type" value="Genomic_DNA"/>
</dbReference>
<gene>
    <name evidence="4" type="ORF">CTRG_01889</name>
</gene>
<organism evidence="4 5">
    <name type="scientific">Candida tropicalis (strain ATCC MYA-3404 / T1)</name>
    <name type="common">Yeast</name>
    <dbReference type="NCBI Taxonomy" id="294747"/>
    <lineage>
        <taxon>Eukaryota</taxon>
        <taxon>Fungi</taxon>
        <taxon>Dikarya</taxon>
        <taxon>Ascomycota</taxon>
        <taxon>Saccharomycotina</taxon>
        <taxon>Pichiomycetes</taxon>
        <taxon>Debaryomycetaceae</taxon>
        <taxon>Candida/Lodderomyces clade</taxon>
        <taxon>Candida</taxon>
    </lineage>
</organism>
<evidence type="ECO:0000313" key="5">
    <source>
        <dbReference type="Proteomes" id="UP000002037"/>
    </source>
</evidence>
<dbReference type="Proteomes" id="UP000002037">
    <property type="component" value="Unassembled WGS sequence"/>
</dbReference>
<dbReference type="eggNOG" id="KOG1502">
    <property type="taxonomic scope" value="Eukaryota"/>
</dbReference>
<dbReference type="RefSeq" id="XP_002547582.1">
    <property type="nucleotide sequence ID" value="XM_002547536.1"/>
</dbReference>
<reference evidence="4 5" key="1">
    <citation type="journal article" date="2009" name="Nature">
        <title>Evolution of pathogenicity and sexual reproduction in eight Candida genomes.</title>
        <authorList>
            <person name="Butler G."/>
            <person name="Rasmussen M.D."/>
            <person name="Lin M.F."/>
            <person name="Santos M.A."/>
            <person name="Sakthikumar S."/>
            <person name="Munro C.A."/>
            <person name="Rheinbay E."/>
            <person name="Grabherr M."/>
            <person name="Forche A."/>
            <person name="Reedy J.L."/>
            <person name="Agrafioti I."/>
            <person name="Arnaud M.B."/>
            <person name="Bates S."/>
            <person name="Brown A.J."/>
            <person name="Brunke S."/>
            <person name="Costanzo M.C."/>
            <person name="Fitzpatrick D.A."/>
            <person name="de Groot P.W."/>
            <person name="Harris D."/>
            <person name="Hoyer L.L."/>
            <person name="Hube B."/>
            <person name="Klis F.M."/>
            <person name="Kodira C."/>
            <person name="Lennard N."/>
            <person name="Logue M.E."/>
            <person name="Martin R."/>
            <person name="Neiman A.M."/>
            <person name="Nikolaou E."/>
            <person name="Quail M.A."/>
            <person name="Quinn J."/>
            <person name="Santos M.C."/>
            <person name="Schmitzberger F.F."/>
            <person name="Sherlock G."/>
            <person name="Shah P."/>
            <person name="Silverstein K.A."/>
            <person name="Skrzypek M.S."/>
            <person name="Soll D."/>
            <person name="Staggs R."/>
            <person name="Stansfield I."/>
            <person name="Stumpf M.P."/>
            <person name="Sudbery P.E."/>
            <person name="Srikantha T."/>
            <person name="Zeng Q."/>
            <person name="Berman J."/>
            <person name="Berriman M."/>
            <person name="Heitman J."/>
            <person name="Gow N.A."/>
            <person name="Lorenz M.C."/>
            <person name="Birren B.W."/>
            <person name="Kellis M."/>
            <person name="Cuomo C.A."/>
        </authorList>
    </citation>
    <scope>NUCLEOTIDE SEQUENCE [LARGE SCALE GENOMIC DNA]</scope>
    <source>
        <strain evidence="5">ATCC MYA-3404 / T1</strain>
    </source>
</reference>
<dbReference type="InterPro" id="IPR050425">
    <property type="entry name" value="NAD(P)_dehydrat-like"/>
</dbReference>
<dbReference type="OrthoDB" id="2735536at2759"/>
<dbReference type="Pfam" id="PF01370">
    <property type="entry name" value="Epimerase"/>
    <property type="match status" value="1"/>
</dbReference>
<sequence>MSTTVFVSGATGFIAQNIIKELLSKDYKVIGSVRSEKKGQDLEKLINSSNFKYTIVPEIGTPGAFDETLKENPEIKVVLHTASPVFFTSDDVKKEILDPAVEGTKNVLVAVQKYGTNVERFVYTSSTVCVLPFGTGQSPKEARVFTEEDFNPITEEQGVANAFAAYSAGKTFAEKEVWKFMETEKPKFKVSFVLPSFVFGPQAYKVDDNTKLNFTSGIIKSLLQMKPDDEIPENLGYFIDVRDVAKAHLVAFEKDEAINQRLLLTNERFTNELIAHIISSNFPQLNIPKGDVVKSEEQLQNDCWTTDTSKTEAILGFKYIGLDDSIIDSVESLLDSSE</sequence>
<dbReference type="CDD" id="cd05227">
    <property type="entry name" value="AR_SDR_e"/>
    <property type="match status" value="1"/>
</dbReference>
<dbReference type="AlphaFoldDB" id="C5M7Q7"/>
<dbReference type="InterPro" id="IPR001509">
    <property type="entry name" value="Epimerase_deHydtase"/>
</dbReference>
<dbReference type="PANTHER" id="PTHR10366">
    <property type="entry name" value="NAD DEPENDENT EPIMERASE/DEHYDRATASE"/>
    <property type="match status" value="1"/>
</dbReference>
<dbReference type="FunFam" id="3.40.50.720:FF:000191">
    <property type="entry name" value="Methylglyoxal reductase (NADPH-dependent)"/>
    <property type="match status" value="1"/>
</dbReference>
<dbReference type="KEGG" id="ctp:CTRG_01889"/>
<dbReference type="VEuPathDB" id="FungiDB:CTRG_01889"/>
<dbReference type="GeneID" id="8300153"/>
<dbReference type="GO" id="GO:0016616">
    <property type="term" value="F:oxidoreductase activity, acting on the CH-OH group of donors, NAD or NADP as acceptor"/>
    <property type="evidence" value="ECO:0007669"/>
    <property type="project" value="TreeGrafter"/>
</dbReference>
<protein>
    <recommendedName>
        <fullName evidence="3">NAD-dependent epimerase/dehydratase domain-containing protein</fullName>
    </recommendedName>
</protein>
<dbReference type="STRING" id="294747.C5M7Q7"/>
<proteinExistence type="inferred from homology"/>
<feature type="domain" description="NAD-dependent epimerase/dehydratase" evidence="3">
    <location>
        <begin position="5"/>
        <end position="257"/>
    </location>
</feature>
<dbReference type="PANTHER" id="PTHR10366:SF564">
    <property type="entry name" value="STEROL-4-ALPHA-CARBOXYLATE 3-DEHYDROGENASE, DECARBOXYLATING"/>
    <property type="match status" value="1"/>
</dbReference>
<dbReference type="HOGENOM" id="CLU_007383_9_2_1"/>
<evidence type="ECO:0000313" key="4">
    <source>
        <dbReference type="EMBL" id="EER35027.1"/>
    </source>
</evidence>
<dbReference type="InterPro" id="IPR036291">
    <property type="entry name" value="NAD(P)-bd_dom_sf"/>
</dbReference>
<comment type="similarity">
    <text evidence="2">Belongs to the NAD(P)-dependent epimerase/dehydratase family. Dihydroflavonol-4-reductase subfamily.</text>
</comment>
<dbReference type="Gene3D" id="3.40.50.720">
    <property type="entry name" value="NAD(P)-binding Rossmann-like Domain"/>
    <property type="match status" value="1"/>
</dbReference>
<evidence type="ECO:0000256" key="1">
    <source>
        <dbReference type="ARBA" id="ARBA00023002"/>
    </source>
</evidence>
<dbReference type="SUPFAM" id="SSF51735">
    <property type="entry name" value="NAD(P)-binding Rossmann-fold domains"/>
    <property type="match status" value="1"/>
</dbReference>
<evidence type="ECO:0000256" key="2">
    <source>
        <dbReference type="ARBA" id="ARBA00023445"/>
    </source>
</evidence>
<keyword evidence="1" id="KW-0560">Oxidoreductase</keyword>
<keyword evidence="5" id="KW-1185">Reference proteome</keyword>
<name>C5M7Q7_CANTT</name>
<evidence type="ECO:0000259" key="3">
    <source>
        <dbReference type="Pfam" id="PF01370"/>
    </source>
</evidence>